<comment type="caution">
    <text evidence="4">The sequence shown here is derived from an EMBL/GenBank/DDBJ whole genome shotgun (WGS) entry which is preliminary data.</text>
</comment>
<proteinExistence type="predicted"/>
<keyword evidence="1" id="KW-1133">Transmembrane helix</keyword>
<feature type="transmembrane region" description="Helical" evidence="1">
    <location>
        <begin position="378"/>
        <end position="398"/>
    </location>
</feature>
<dbReference type="InterPro" id="IPR029052">
    <property type="entry name" value="Metallo-depent_PP-like"/>
</dbReference>
<keyword evidence="1" id="KW-0472">Membrane</keyword>
<dbReference type="CDD" id="cd07389">
    <property type="entry name" value="MPP_PhoD"/>
    <property type="match status" value="1"/>
</dbReference>
<gene>
    <name evidence="4" type="ORF">PROFUN_12095</name>
</gene>
<evidence type="ECO:0000256" key="1">
    <source>
        <dbReference type="SAM" id="Phobius"/>
    </source>
</evidence>
<sequence>MKLFLLLTFFVLGNTQEPLKRLAFGSCNKQHLPQPIWGAIDTYNPDLWVWLGDVVYVDRLVFPGYFKPSSLERIQEQYNIQKNHSEYRKLISKTSTIGVWVSSPVMQQADRPQDDHDYGLNNAGGEIPFKDESQKIFLDFLDEPADSPRWNRKGVWGSYSYGPPGRRVKVILLDVRYWRDPLGKIDGDILGPEQWRWLDSELEGSDAQVHLIGSGTQILPYDKPFQEKWVHYPGARDKLFEMINKHKTPGVILLSGDVHYAEFLKTDLVLTYPLWELTSSGMTHTCATQVPYLCSLALDRYFRSVYQQTDFFLEFNFGTIDFHWDSPDPFLQFTIRDTSNRIALERNVSLSSLQSREKEIVGEVIDPKYMIPVTAESYRTTILPILLLILLSPLLCCLRKKRSNSTITSDPVKQQKKIKKDQ</sequence>
<evidence type="ECO:0000313" key="4">
    <source>
        <dbReference type="EMBL" id="PRP80343.1"/>
    </source>
</evidence>
<organism evidence="4 5">
    <name type="scientific">Planoprotostelium fungivorum</name>
    <dbReference type="NCBI Taxonomy" id="1890364"/>
    <lineage>
        <taxon>Eukaryota</taxon>
        <taxon>Amoebozoa</taxon>
        <taxon>Evosea</taxon>
        <taxon>Variosea</taxon>
        <taxon>Cavosteliida</taxon>
        <taxon>Cavosteliaceae</taxon>
        <taxon>Planoprotostelium</taxon>
    </lineage>
</organism>
<dbReference type="OrthoDB" id="10266805at2759"/>
<dbReference type="InParanoid" id="A0A2P6N8R3"/>
<dbReference type="PANTHER" id="PTHR33987">
    <property type="entry name" value="CALCINEURIN-LIKE METALLO-PHOSPHOESTERASE SUPERFAMILY PROTEIN"/>
    <property type="match status" value="1"/>
</dbReference>
<keyword evidence="2" id="KW-0732">Signal</keyword>
<feature type="domain" description="PhoD-like phosphatase metallophosphatase" evidence="3">
    <location>
        <begin position="24"/>
        <end position="287"/>
    </location>
</feature>
<keyword evidence="5" id="KW-1185">Reference proteome</keyword>
<dbReference type="PANTHER" id="PTHR33987:SF1">
    <property type="entry name" value="CALCINEURIN-LIKE METALLO-PHOSPHOESTERASE SUPERFAMILY PROTEIN"/>
    <property type="match status" value="1"/>
</dbReference>
<evidence type="ECO:0000313" key="5">
    <source>
        <dbReference type="Proteomes" id="UP000241769"/>
    </source>
</evidence>
<dbReference type="Proteomes" id="UP000241769">
    <property type="component" value="Unassembled WGS sequence"/>
</dbReference>
<dbReference type="STRING" id="1890364.A0A2P6N8R3"/>
<dbReference type="AlphaFoldDB" id="A0A2P6N8R3"/>
<dbReference type="Pfam" id="PF09423">
    <property type="entry name" value="PhoD"/>
    <property type="match status" value="1"/>
</dbReference>
<dbReference type="SUPFAM" id="SSF56300">
    <property type="entry name" value="Metallo-dependent phosphatases"/>
    <property type="match status" value="1"/>
</dbReference>
<reference evidence="4 5" key="1">
    <citation type="journal article" date="2018" name="Genome Biol. Evol.">
        <title>Multiple Roots of Fruiting Body Formation in Amoebozoa.</title>
        <authorList>
            <person name="Hillmann F."/>
            <person name="Forbes G."/>
            <person name="Novohradska S."/>
            <person name="Ferling I."/>
            <person name="Riege K."/>
            <person name="Groth M."/>
            <person name="Westermann M."/>
            <person name="Marz M."/>
            <person name="Spaller T."/>
            <person name="Winckler T."/>
            <person name="Schaap P."/>
            <person name="Glockner G."/>
        </authorList>
    </citation>
    <scope>NUCLEOTIDE SEQUENCE [LARGE SCALE GENOMIC DNA]</scope>
    <source>
        <strain evidence="4 5">Jena</strain>
    </source>
</reference>
<dbReference type="InterPro" id="IPR018946">
    <property type="entry name" value="PhoD-like_MPP"/>
</dbReference>
<evidence type="ECO:0000259" key="3">
    <source>
        <dbReference type="Pfam" id="PF09423"/>
    </source>
</evidence>
<dbReference type="InterPro" id="IPR038607">
    <property type="entry name" value="PhoD-like_sf"/>
</dbReference>
<keyword evidence="1" id="KW-0812">Transmembrane</keyword>
<evidence type="ECO:0000256" key="2">
    <source>
        <dbReference type="SAM" id="SignalP"/>
    </source>
</evidence>
<feature type="chain" id="PRO_5015108630" description="PhoD-like phosphatase metallophosphatase domain-containing protein" evidence="2">
    <location>
        <begin position="16"/>
        <end position="422"/>
    </location>
</feature>
<dbReference type="Gene3D" id="3.60.21.70">
    <property type="entry name" value="PhoD-like phosphatase"/>
    <property type="match status" value="1"/>
</dbReference>
<accession>A0A2P6N8R3</accession>
<feature type="signal peptide" evidence="2">
    <location>
        <begin position="1"/>
        <end position="15"/>
    </location>
</feature>
<dbReference type="EMBL" id="MDYQ01000153">
    <property type="protein sequence ID" value="PRP80343.1"/>
    <property type="molecule type" value="Genomic_DNA"/>
</dbReference>
<name>A0A2P6N8R3_9EUKA</name>
<protein>
    <recommendedName>
        <fullName evidence="3">PhoD-like phosphatase metallophosphatase domain-containing protein</fullName>
    </recommendedName>
</protein>